<dbReference type="Gene3D" id="3.30.1490.20">
    <property type="entry name" value="ATP-grasp fold, A domain"/>
    <property type="match status" value="1"/>
</dbReference>
<dbReference type="Gene3D" id="3.50.30.10">
    <property type="entry name" value="Phosphohistidine domain"/>
    <property type="match status" value="1"/>
</dbReference>
<keyword evidence="10" id="KW-0418">Kinase</keyword>
<evidence type="ECO:0000256" key="3">
    <source>
        <dbReference type="ARBA" id="ARBA00004742"/>
    </source>
</evidence>
<protein>
    <recommendedName>
        <fullName evidence="6">Phosphoenolpyruvate synthase</fullName>
        <ecNumber evidence="5">2.7.9.2</ecNumber>
    </recommendedName>
    <alternativeName>
        <fullName evidence="13">Pyruvate, water dikinase</fullName>
    </alternativeName>
</protein>
<keyword evidence="7 17" id="KW-0808">Transferase</keyword>
<keyword evidence="8" id="KW-0479">Metal-binding</keyword>
<dbReference type="GO" id="GO:0046872">
    <property type="term" value="F:metal ion binding"/>
    <property type="evidence" value="ECO:0007669"/>
    <property type="project" value="UniProtKB-KW"/>
</dbReference>
<evidence type="ECO:0000256" key="4">
    <source>
        <dbReference type="ARBA" id="ARBA00007837"/>
    </source>
</evidence>
<evidence type="ECO:0000259" key="15">
    <source>
        <dbReference type="Pfam" id="PF00391"/>
    </source>
</evidence>
<keyword evidence="9" id="KW-0547">Nucleotide-binding</keyword>
<evidence type="ECO:0000256" key="9">
    <source>
        <dbReference type="ARBA" id="ARBA00022741"/>
    </source>
</evidence>
<evidence type="ECO:0000256" key="6">
    <source>
        <dbReference type="ARBA" id="ARBA00021623"/>
    </source>
</evidence>
<dbReference type="Pfam" id="PF00391">
    <property type="entry name" value="PEP-utilizers"/>
    <property type="match status" value="1"/>
</dbReference>
<dbReference type="Proteomes" id="UP000040841">
    <property type="component" value="Unassembled WGS sequence"/>
</dbReference>
<comment type="cofactor">
    <cofactor evidence="1">
        <name>Mg(2+)</name>
        <dbReference type="ChEBI" id="CHEBI:18420"/>
    </cofactor>
</comment>
<dbReference type="SUPFAM" id="SSF52009">
    <property type="entry name" value="Phosphohistidine domain"/>
    <property type="match status" value="1"/>
</dbReference>
<dbReference type="Gene3D" id="3.30.470.20">
    <property type="entry name" value="ATP-grasp fold, B domain"/>
    <property type="match status" value="1"/>
</dbReference>
<proteinExistence type="inferred from homology"/>
<comment type="pathway">
    <text evidence="3">Carbohydrate biosynthesis; gluconeogenesis.</text>
</comment>
<evidence type="ECO:0000256" key="13">
    <source>
        <dbReference type="ARBA" id="ARBA00033470"/>
    </source>
</evidence>
<dbReference type="InterPro" id="IPR008279">
    <property type="entry name" value="PEP-util_enz_mobile_dom"/>
</dbReference>
<dbReference type="Pfam" id="PF01326">
    <property type="entry name" value="PPDK_N"/>
    <property type="match status" value="1"/>
</dbReference>
<evidence type="ECO:0000256" key="7">
    <source>
        <dbReference type="ARBA" id="ARBA00022679"/>
    </source>
</evidence>
<dbReference type="SUPFAM" id="SSF56059">
    <property type="entry name" value="Glutathione synthetase ATP-binding domain-like"/>
    <property type="match status" value="1"/>
</dbReference>
<evidence type="ECO:0000256" key="1">
    <source>
        <dbReference type="ARBA" id="ARBA00001946"/>
    </source>
</evidence>
<name>A0AA36PPD2_YERMO</name>
<evidence type="ECO:0000256" key="5">
    <source>
        <dbReference type="ARBA" id="ARBA00011996"/>
    </source>
</evidence>
<comment type="catalytic activity">
    <reaction evidence="14">
        <text>pyruvate + ATP + H2O = phosphoenolpyruvate + AMP + phosphate + 2 H(+)</text>
        <dbReference type="Rhea" id="RHEA:11364"/>
        <dbReference type="ChEBI" id="CHEBI:15361"/>
        <dbReference type="ChEBI" id="CHEBI:15377"/>
        <dbReference type="ChEBI" id="CHEBI:15378"/>
        <dbReference type="ChEBI" id="CHEBI:30616"/>
        <dbReference type="ChEBI" id="CHEBI:43474"/>
        <dbReference type="ChEBI" id="CHEBI:58702"/>
        <dbReference type="ChEBI" id="CHEBI:456215"/>
        <dbReference type="EC" id="2.7.9.2"/>
    </reaction>
</comment>
<dbReference type="PANTHER" id="PTHR43030">
    <property type="entry name" value="PHOSPHOENOLPYRUVATE SYNTHASE"/>
    <property type="match status" value="1"/>
</dbReference>
<dbReference type="EC" id="2.7.9.2" evidence="5"/>
<keyword evidence="11" id="KW-0067">ATP-binding</keyword>
<feature type="domain" description="Pyruvate phosphate dikinase AMP/ATP-binding" evidence="16">
    <location>
        <begin position="51"/>
        <end position="247"/>
    </location>
</feature>
<dbReference type="GO" id="GO:0005524">
    <property type="term" value="F:ATP binding"/>
    <property type="evidence" value="ECO:0007669"/>
    <property type="project" value="UniProtKB-KW"/>
</dbReference>
<organism evidence="17 18">
    <name type="scientific">Yersinia mollaretii</name>
    <dbReference type="NCBI Taxonomy" id="33060"/>
    <lineage>
        <taxon>Bacteria</taxon>
        <taxon>Pseudomonadati</taxon>
        <taxon>Pseudomonadota</taxon>
        <taxon>Gammaproteobacteria</taxon>
        <taxon>Enterobacterales</taxon>
        <taxon>Yersiniaceae</taxon>
        <taxon>Yersinia</taxon>
    </lineage>
</organism>
<evidence type="ECO:0000256" key="10">
    <source>
        <dbReference type="ARBA" id="ARBA00022777"/>
    </source>
</evidence>
<evidence type="ECO:0000259" key="16">
    <source>
        <dbReference type="Pfam" id="PF01326"/>
    </source>
</evidence>
<reference evidence="17 18" key="1">
    <citation type="submission" date="2015-03" db="EMBL/GenBank/DDBJ databases">
        <authorList>
            <consortium name="Pathogen Informatics"/>
            <person name="Murphy D."/>
        </authorList>
    </citation>
    <scope>NUCLEOTIDE SEQUENCE [LARGE SCALE GENOMIC DNA]</scope>
    <source>
        <strain evidence="17 18">FE82747</strain>
    </source>
</reference>
<dbReference type="InterPro" id="IPR013815">
    <property type="entry name" value="ATP_grasp_subdomain_1"/>
</dbReference>
<dbReference type="RefSeq" id="WP_049679087.1">
    <property type="nucleotide sequence ID" value="NZ_CABMMJ010000011.1"/>
</dbReference>
<evidence type="ECO:0000256" key="11">
    <source>
        <dbReference type="ARBA" id="ARBA00022840"/>
    </source>
</evidence>
<dbReference type="GO" id="GO:0008986">
    <property type="term" value="F:pyruvate, water dikinase activity"/>
    <property type="evidence" value="ECO:0007669"/>
    <property type="project" value="UniProtKB-EC"/>
</dbReference>
<comment type="similarity">
    <text evidence="4">Belongs to the PEP-utilizing enzyme family.</text>
</comment>
<evidence type="ECO:0000313" key="18">
    <source>
        <dbReference type="Proteomes" id="UP000040841"/>
    </source>
</evidence>
<dbReference type="InterPro" id="IPR036637">
    <property type="entry name" value="Phosphohistidine_dom_sf"/>
</dbReference>
<evidence type="ECO:0000256" key="12">
    <source>
        <dbReference type="ARBA" id="ARBA00022842"/>
    </source>
</evidence>
<dbReference type="InterPro" id="IPR006319">
    <property type="entry name" value="PEP_synth"/>
</dbReference>
<dbReference type="InterPro" id="IPR002192">
    <property type="entry name" value="PPDK_AMP/ATP-bd"/>
</dbReference>
<accession>A0AA36PPD2</accession>
<comment type="function">
    <text evidence="2">Catalyzes the phosphorylation of pyruvate to phosphoenolpyruvate.</text>
</comment>
<evidence type="ECO:0000256" key="8">
    <source>
        <dbReference type="ARBA" id="ARBA00022723"/>
    </source>
</evidence>
<evidence type="ECO:0000256" key="14">
    <source>
        <dbReference type="ARBA" id="ARBA00047700"/>
    </source>
</evidence>
<keyword evidence="12" id="KW-0460">Magnesium</keyword>
<feature type="domain" description="PEP-utilising enzyme mobile" evidence="15">
    <location>
        <begin position="651"/>
        <end position="717"/>
    </location>
</feature>
<gene>
    <name evidence="17" type="primary">ppsA_3</name>
    <name evidence="17" type="ORF">ERS008502_03445</name>
</gene>
<comment type="caution">
    <text evidence="17">The sequence shown here is derived from an EMBL/GenBank/DDBJ whole genome shotgun (WGS) entry which is preliminary data.</text>
</comment>
<sequence>MILFLNEITTDLYPHVGEKARSLAILYQQYRYYIPASFVIDYGVDLTSILVQKRILAAFDLFQVDAVAVRASSVAEDEKTHSLSGKCLTVLNTSRDQLLTVVKSVMASGPAGYSVNVVVQPMLYGAFSGICHSWGTQGDNGKLLIEMISGMSHNVAGNQLVPISLNLNRCDVAFSEQIQKIKNKLSISAIANNELITTILKELRRTVLELERVFGGPVNIEWCWSYDKLYILKCQPVVFEKKIEEITISNSSKTKSNKLSLMASGKLVKPPKGNFHYNESTQGPLWMMEHSFNIKSSKKNVSDYPCFFNSADKYLKKNNNTYQYFTRSSHSDELSIHKIEKMMGYAEHCYSQQREYFDYLADCDFDNMKPKVLLNHFEQAMSFYANHIALYSATESQVLHFVYSPLLDEISHDELLSLLKPDEHNLIVQEKNDWQQILSKPFSPDGILAHIKKYPFIAFGYYSAEQQISAFEEIYYQQKDINSDASTVSNANEVVCHKIRVLSKNPEFESKLKLINRISTNRVRMRNGWIGIGYFLNPLFISLAKRYNETVDDILKTYRVNDIKRLIMYGDKLDTYVKMQRGDNMIWLSSNGLLTICQGISAKKITYRLEKVTQNVSDLSGIVASKGSAKGKAVIVHSDDIKNYQKVNEKFQAGDVLVSDMTQPNMYDLIKRSSAVITNEGGLLSHAAIICREINIPCLVQVTGATTLINDGQIVELIDGELKIVSGW</sequence>
<evidence type="ECO:0000256" key="2">
    <source>
        <dbReference type="ARBA" id="ARBA00002988"/>
    </source>
</evidence>
<dbReference type="EMBL" id="CQBM01000011">
    <property type="protein sequence ID" value="CNI49942.1"/>
    <property type="molecule type" value="Genomic_DNA"/>
</dbReference>
<evidence type="ECO:0000313" key="17">
    <source>
        <dbReference type="EMBL" id="CNI49942.1"/>
    </source>
</evidence>
<dbReference type="PANTHER" id="PTHR43030:SF1">
    <property type="entry name" value="PHOSPHOENOLPYRUVATE SYNTHASE"/>
    <property type="match status" value="1"/>
</dbReference>
<dbReference type="AlphaFoldDB" id="A0AA36PPD2"/>